<evidence type="ECO:0000313" key="2">
    <source>
        <dbReference type="EMBL" id="MFC7614832.1"/>
    </source>
</evidence>
<protein>
    <submittedName>
        <fullName evidence="2">Uncharacterized protein</fullName>
    </submittedName>
</protein>
<proteinExistence type="predicted"/>
<reference evidence="3" key="1">
    <citation type="journal article" date="2019" name="Int. J. Syst. Evol. Microbiol.">
        <title>The Global Catalogue of Microorganisms (GCM) 10K type strain sequencing project: providing services to taxonomists for standard genome sequencing and annotation.</title>
        <authorList>
            <consortium name="The Broad Institute Genomics Platform"/>
            <consortium name="The Broad Institute Genome Sequencing Center for Infectious Disease"/>
            <person name="Wu L."/>
            <person name="Ma J."/>
        </authorList>
    </citation>
    <scope>NUCLEOTIDE SEQUENCE [LARGE SCALE GENOMIC DNA]</scope>
    <source>
        <strain evidence="3">JCM 17695</strain>
    </source>
</reference>
<gene>
    <name evidence="2" type="ORF">ACFQV2_16240</name>
</gene>
<evidence type="ECO:0000313" key="3">
    <source>
        <dbReference type="Proteomes" id="UP001596512"/>
    </source>
</evidence>
<organism evidence="2 3">
    <name type="scientific">Actinokineospora soli</name>
    <dbReference type="NCBI Taxonomy" id="1048753"/>
    <lineage>
        <taxon>Bacteria</taxon>
        <taxon>Bacillati</taxon>
        <taxon>Actinomycetota</taxon>
        <taxon>Actinomycetes</taxon>
        <taxon>Pseudonocardiales</taxon>
        <taxon>Pseudonocardiaceae</taxon>
        <taxon>Actinokineospora</taxon>
    </lineage>
</organism>
<dbReference type="EMBL" id="JBHTEY010000004">
    <property type="protein sequence ID" value="MFC7614832.1"/>
    <property type="molecule type" value="Genomic_DNA"/>
</dbReference>
<evidence type="ECO:0000256" key="1">
    <source>
        <dbReference type="SAM" id="MobiDB-lite"/>
    </source>
</evidence>
<comment type="caution">
    <text evidence="2">The sequence shown here is derived from an EMBL/GenBank/DDBJ whole genome shotgun (WGS) entry which is preliminary data.</text>
</comment>
<keyword evidence="3" id="KW-1185">Reference proteome</keyword>
<accession>A0ABW2TM35</accession>
<feature type="region of interest" description="Disordered" evidence="1">
    <location>
        <begin position="1"/>
        <end position="46"/>
    </location>
</feature>
<name>A0ABW2TM35_9PSEU</name>
<sequence>MRPARLYTSGSSSSPGSITRTEPPRGTSGRSRAFSADTRAERVPTP</sequence>
<dbReference type="Proteomes" id="UP001596512">
    <property type="component" value="Unassembled WGS sequence"/>
</dbReference>